<dbReference type="InterPro" id="IPR003410">
    <property type="entry name" value="HYR_dom"/>
</dbReference>
<dbReference type="OrthoDB" id="10046852at2759"/>
<evidence type="ECO:0000256" key="4">
    <source>
        <dbReference type="ARBA" id="ARBA00022989"/>
    </source>
</evidence>
<feature type="domain" description="GAIN-B" evidence="9">
    <location>
        <begin position="285"/>
        <end position="426"/>
    </location>
</feature>
<keyword evidence="6" id="KW-1015">Disulfide bond</keyword>
<dbReference type="Gene3D" id="2.60.120.260">
    <property type="entry name" value="Galactose-binding domain-like"/>
    <property type="match status" value="1"/>
</dbReference>
<dbReference type="GO" id="GO:0005886">
    <property type="term" value="C:plasma membrane"/>
    <property type="evidence" value="ECO:0000318"/>
    <property type="project" value="GO_Central"/>
</dbReference>
<evidence type="ECO:0000259" key="10">
    <source>
        <dbReference type="PROSITE" id="PS50261"/>
    </source>
</evidence>
<proteinExistence type="predicted"/>
<dbReference type="InterPro" id="IPR017981">
    <property type="entry name" value="GPCR_2-like_7TM"/>
</dbReference>
<dbReference type="CDD" id="cd00057">
    <property type="entry name" value="FA58C"/>
    <property type="match status" value="1"/>
</dbReference>
<comment type="subcellular location">
    <subcellularLocation>
        <location evidence="1">Membrane</location>
        <topology evidence="1">Multi-pass membrane protein</topology>
    </subcellularLocation>
</comment>
<dbReference type="GO" id="GO:0004930">
    <property type="term" value="F:G protein-coupled receptor activity"/>
    <property type="evidence" value="ECO:0000318"/>
    <property type="project" value="GO_Central"/>
</dbReference>
<evidence type="ECO:0000256" key="6">
    <source>
        <dbReference type="ARBA" id="ARBA00023157"/>
    </source>
</evidence>
<feature type="domain" description="G-protein coupled receptors family 2 profile 2" evidence="10">
    <location>
        <begin position="435"/>
        <end position="672"/>
    </location>
</feature>
<dbReference type="EnsemblMetazoa" id="XM_030981394">
    <property type="protein sequence ID" value="XP_030837254"/>
    <property type="gene ID" value="LOC105438856"/>
</dbReference>
<sequence length="720" mass="79239">MWDANHGPERARLNLVKVGNLRGAWSAGVHDIHQWIQSSSFIFFIKVDLLTPHRIFGLATQGRQDCCSQWVTSFKIACSVNGVSFDTVQDLSTPSTDKVFNGNIDQDTVVNNTLPVPQVCRYVRLLPLTFHNRISLRMELYGTARVIVDVIPPEVHSCPQDQTFTASVGTTFNSFTWTPPTATDAAGIQSIVSDHQPGVEVSVNNLITVIYTVTDNNGLINTDCSFTLSIVREGTNKTFEADKAVDFETKSVTGDKTARVAFAKSFAVGGANKTFEADKAVDFEIKSVTGEKTVSVAFAKPFAVGVTALTTMYDPGDSAEGNDNVIEGVGDHTDTKLVINSIVLDIVLVDEHGVQIVLGKDEEILLTFASSEPGGFKERICRYYDEDVSKWSRFGCYVQTSNATVVTCACNHTTSFAVLLQFEDCAIDGTNLQIQTLMTRIFNSISIFALFLSIIIFTYLKLYTSDQVKVHICLAISLALAQLVMLFMGQTEHKGICRAIAGIMHYLLTAYCISMILEGTLLHRKASRTQKAPAKGWVILLCVWGIPCVMVAVLMGSVIDGYGGECACWLNVQYGTMWIWLAEVCLVVAVNTVLLSLIMRTFISLKANTKKSETDRLKATARALLIMMPMLGMTWMFALLQASFKNVFLQWLFILLNALQGPVFFVFQCVMHPEVQKVIGRKRKTGDSSKLAMKTSTSGIGRTELTGISHDTESKLGEVH</sequence>
<protein>
    <submittedName>
        <fullName evidence="12">Uncharacterized protein</fullName>
    </submittedName>
</protein>
<dbReference type="InterPro" id="IPR000421">
    <property type="entry name" value="FA58C"/>
</dbReference>
<evidence type="ECO:0000259" key="11">
    <source>
        <dbReference type="PROSITE" id="PS50825"/>
    </source>
</evidence>
<evidence type="ECO:0000259" key="9">
    <source>
        <dbReference type="PROSITE" id="PS50221"/>
    </source>
</evidence>
<feature type="transmembrane region" description="Helical" evidence="7">
    <location>
        <begin position="496"/>
        <end position="517"/>
    </location>
</feature>
<evidence type="ECO:0000259" key="8">
    <source>
        <dbReference type="PROSITE" id="PS50022"/>
    </source>
</evidence>
<dbReference type="Proteomes" id="UP000007110">
    <property type="component" value="Unassembled WGS sequence"/>
</dbReference>
<dbReference type="KEGG" id="spu:105438856"/>
<evidence type="ECO:0000313" key="12">
    <source>
        <dbReference type="EnsemblMetazoa" id="XP_030837254"/>
    </source>
</evidence>
<dbReference type="Gene3D" id="2.60.220.50">
    <property type="match status" value="1"/>
</dbReference>
<dbReference type="SUPFAM" id="SSF49785">
    <property type="entry name" value="Galactose-binding domain-like"/>
    <property type="match status" value="1"/>
</dbReference>
<feature type="transmembrane region" description="Helical" evidence="7">
    <location>
        <begin position="579"/>
        <end position="603"/>
    </location>
</feature>
<dbReference type="PROSITE" id="PS50022">
    <property type="entry name" value="FA58C_3"/>
    <property type="match status" value="1"/>
</dbReference>
<feature type="transmembrane region" description="Helical" evidence="7">
    <location>
        <begin position="537"/>
        <end position="559"/>
    </location>
</feature>
<dbReference type="InParanoid" id="A0A7M7NKY0"/>
<keyword evidence="2 7" id="KW-0812">Transmembrane</keyword>
<dbReference type="InterPro" id="IPR000832">
    <property type="entry name" value="GPCR_2_secretin-like"/>
</dbReference>
<dbReference type="GO" id="GO:0007186">
    <property type="term" value="P:G protein-coupled receptor signaling pathway"/>
    <property type="evidence" value="ECO:0000318"/>
    <property type="project" value="GO_Central"/>
</dbReference>
<reference evidence="13" key="1">
    <citation type="submission" date="2015-02" db="EMBL/GenBank/DDBJ databases">
        <title>Genome sequencing for Strongylocentrotus purpuratus.</title>
        <authorList>
            <person name="Murali S."/>
            <person name="Liu Y."/>
            <person name="Vee V."/>
            <person name="English A."/>
            <person name="Wang M."/>
            <person name="Skinner E."/>
            <person name="Han Y."/>
            <person name="Muzny D.M."/>
            <person name="Worley K.C."/>
            <person name="Gibbs R.A."/>
        </authorList>
    </citation>
    <scope>NUCLEOTIDE SEQUENCE</scope>
</reference>
<evidence type="ECO:0000256" key="5">
    <source>
        <dbReference type="ARBA" id="ARBA00023136"/>
    </source>
</evidence>
<dbReference type="PROSITE" id="PS50825">
    <property type="entry name" value="HYR"/>
    <property type="match status" value="1"/>
</dbReference>
<dbReference type="AlphaFoldDB" id="A0A7M7NKY0"/>
<keyword evidence="5 7" id="KW-0472">Membrane</keyword>
<dbReference type="PRINTS" id="PR00249">
    <property type="entry name" value="GPCRSECRETIN"/>
</dbReference>
<dbReference type="Gene3D" id="1.20.1070.10">
    <property type="entry name" value="Rhodopsin 7-helix transmembrane proteins"/>
    <property type="match status" value="1"/>
</dbReference>
<organism evidence="12 13">
    <name type="scientific">Strongylocentrotus purpuratus</name>
    <name type="common">Purple sea urchin</name>
    <dbReference type="NCBI Taxonomy" id="7668"/>
    <lineage>
        <taxon>Eukaryota</taxon>
        <taxon>Metazoa</taxon>
        <taxon>Echinodermata</taxon>
        <taxon>Eleutherozoa</taxon>
        <taxon>Echinozoa</taxon>
        <taxon>Echinoidea</taxon>
        <taxon>Euechinoidea</taxon>
        <taxon>Echinacea</taxon>
        <taxon>Camarodonta</taxon>
        <taxon>Echinidea</taxon>
        <taxon>Strongylocentrotidae</taxon>
        <taxon>Strongylocentrotus</taxon>
    </lineage>
</organism>
<feature type="domain" description="HYR" evidence="11">
    <location>
        <begin position="148"/>
        <end position="232"/>
    </location>
</feature>
<dbReference type="InterPro" id="IPR000203">
    <property type="entry name" value="GPS"/>
</dbReference>
<evidence type="ECO:0000256" key="1">
    <source>
        <dbReference type="ARBA" id="ARBA00004141"/>
    </source>
</evidence>
<keyword evidence="13" id="KW-1185">Reference proteome</keyword>
<dbReference type="InterPro" id="IPR057244">
    <property type="entry name" value="GAIN_B"/>
</dbReference>
<dbReference type="OMA" id="AILMKMN"/>
<dbReference type="InterPro" id="IPR046338">
    <property type="entry name" value="GAIN_dom_sf"/>
</dbReference>
<keyword evidence="3" id="KW-0677">Repeat</keyword>
<dbReference type="Pfam" id="PF02494">
    <property type="entry name" value="HYR"/>
    <property type="match status" value="1"/>
</dbReference>
<dbReference type="SMART" id="SM00303">
    <property type="entry name" value="GPS"/>
    <property type="match status" value="1"/>
</dbReference>
<evidence type="ECO:0000256" key="3">
    <source>
        <dbReference type="ARBA" id="ARBA00022737"/>
    </source>
</evidence>
<reference evidence="12" key="2">
    <citation type="submission" date="2021-01" db="UniProtKB">
        <authorList>
            <consortium name="EnsemblMetazoa"/>
        </authorList>
    </citation>
    <scope>IDENTIFICATION</scope>
</reference>
<feature type="transmembrane region" description="Helical" evidence="7">
    <location>
        <begin position="441"/>
        <end position="460"/>
    </location>
</feature>
<name>A0A7M7NKY0_STRPU</name>
<feature type="transmembrane region" description="Helical" evidence="7">
    <location>
        <begin position="623"/>
        <end position="642"/>
    </location>
</feature>
<dbReference type="PROSITE" id="PS50221">
    <property type="entry name" value="GAIN_B"/>
    <property type="match status" value="1"/>
</dbReference>
<dbReference type="PROSITE" id="PS50261">
    <property type="entry name" value="G_PROTEIN_RECEP_F2_4"/>
    <property type="match status" value="1"/>
</dbReference>
<feature type="transmembrane region" description="Helical" evidence="7">
    <location>
        <begin position="472"/>
        <end position="490"/>
    </location>
</feature>
<dbReference type="GeneID" id="105438856"/>
<dbReference type="Pfam" id="PF01825">
    <property type="entry name" value="GPS"/>
    <property type="match status" value="1"/>
</dbReference>
<dbReference type="GO" id="GO:0007166">
    <property type="term" value="P:cell surface receptor signaling pathway"/>
    <property type="evidence" value="ECO:0007669"/>
    <property type="project" value="InterPro"/>
</dbReference>
<evidence type="ECO:0000313" key="13">
    <source>
        <dbReference type="Proteomes" id="UP000007110"/>
    </source>
</evidence>
<keyword evidence="4 7" id="KW-1133">Transmembrane helix</keyword>
<accession>A0A7M7NKY0</accession>
<dbReference type="PANTHER" id="PTHR12011:SF471">
    <property type="entry name" value="G-PROTEIN COUPLED RECEPTORS FAMILY 2 PROFILE 2 DOMAIN-CONTAINING PROTEIN"/>
    <property type="match status" value="1"/>
</dbReference>
<evidence type="ECO:0000256" key="7">
    <source>
        <dbReference type="SAM" id="Phobius"/>
    </source>
</evidence>
<dbReference type="PANTHER" id="PTHR12011">
    <property type="entry name" value="ADHESION G-PROTEIN COUPLED RECEPTOR"/>
    <property type="match status" value="1"/>
</dbReference>
<evidence type="ECO:0000256" key="2">
    <source>
        <dbReference type="ARBA" id="ARBA00022692"/>
    </source>
</evidence>
<feature type="transmembrane region" description="Helical" evidence="7">
    <location>
        <begin position="648"/>
        <end position="667"/>
    </location>
</feature>
<dbReference type="InterPro" id="IPR008979">
    <property type="entry name" value="Galactose-bd-like_sf"/>
</dbReference>
<dbReference type="Pfam" id="PF00002">
    <property type="entry name" value="7tm_2"/>
    <property type="match status" value="1"/>
</dbReference>
<dbReference type="RefSeq" id="XP_030837254.1">
    <property type="nucleotide sequence ID" value="XM_030981394.1"/>
</dbReference>
<dbReference type="FunFam" id="1.20.1070.10:FF:001261">
    <property type="entry name" value="Uncharacterized protein"/>
    <property type="match status" value="1"/>
</dbReference>
<dbReference type="SMART" id="SM00231">
    <property type="entry name" value="FA58C"/>
    <property type="match status" value="1"/>
</dbReference>
<feature type="domain" description="F5/8 type C" evidence="8">
    <location>
        <begin position="1"/>
        <end position="143"/>
    </location>
</feature>
<dbReference type="Pfam" id="PF00754">
    <property type="entry name" value="F5_F8_type_C"/>
    <property type="match status" value="1"/>
</dbReference>